<evidence type="ECO:0000313" key="1">
    <source>
        <dbReference type="EMBL" id="EKE26882.1"/>
    </source>
</evidence>
<accession>K2FYA8</accession>
<proteinExistence type="predicted"/>
<keyword evidence="1" id="KW-0687">Ribonucleoprotein</keyword>
<dbReference type="InterPro" id="IPR012657">
    <property type="entry name" value="23S_rRNA-intervening_sequence"/>
</dbReference>
<comment type="caution">
    <text evidence="1">The sequence shown here is derived from an EMBL/GenBank/DDBJ whole genome shotgun (WGS) entry which is preliminary data.</text>
</comment>
<dbReference type="InterPro" id="IPR036583">
    <property type="entry name" value="23S_rRNA_IVS_sf"/>
</dbReference>
<protein>
    <submittedName>
        <fullName evidence="1">S23 ribosomal protein</fullName>
    </submittedName>
</protein>
<dbReference type="PANTHER" id="PTHR38471:SF2">
    <property type="entry name" value="FOUR HELIX BUNDLE PROTEIN"/>
    <property type="match status" value="1"/>
</dbReference>
<keyword evidence="1" id="KW-0689">Ribosomal protein</keyword>
<dbReference type="SUPFAM" id="SSF158446">
    <property type="entry name" value="IVS-encoded protein-like"/>
    <property type="match status" value="1"/>
</dbReference>
<dbReference type="AlphaFoldDB" id="K2FYA8"/>
<reference evidence="1" key="1">
    <citation type="journal article" date="2012" name="Science">
        <title>Fermentation, hydrogen, and sulfur metabolism in multiple uncultivated bacterial phyla.</title>
        <authorList>
            <person name="Wrighton K.C."/>
            <person name="Thomas B.C."/>
            <person name="Sharon I."/>
            <person name="Miller C.S."/>
            <person name="Castelle C.J."/>
            <person name="VerBerkmoes N.C."/>
            <person name="Wilkins M.J."/>
            <person name="Hettich R.L."/>
            <person name="Lipton M.S."/>
            <person name="Williams K.H."/>
            <person name="Long P.E."/>
            <person name="Banfield J.F."/>
        </authorList>
    </citation>
    <scope>NUCLEOTIDE SEQUENCE [LARGE SCALE GENOMIC DNA]</scope>
</reference>
<dbReference type="GO" id="GO:0005840">
    <property type="term" value="C:ribosome"/>
    <property type="evidence" value="ECO:0007669"/>
    <property type="project" value="UniProtKB-KW"/>
</dbReference>
<dbReference type="Pfam" id="PF05635">
    <property type="entry name" value="23S_rRNA_IVP"/>
    <property type="match status" value="1"/>
</dbReference>
<organism evidence="1">
    <name type="scientific">uncultured bacterium</name>
    <name type="common">gcode 4</name>
    <dbReference type="NCBI Taxonomy" id="1234023"/>
    <lineage>
        <taxon>Bacteria</taxon>
        <taxon>environmental samples</taxon>
    </lineage>
</organism>
<dbReference type="Gene3D" id="1.20.1440.60">
    <property type="entry name" value="23S rRNA-intervening sequence"/>
    <property type="match status" value="1"/>
</dbReference>
<name>K2FYA8_9BACT</name>
<dbReference type="PANTHER" id="PTHR38471">
    <property type="entry name" value="FOUR HELIX BUNDLE PROTEIN"/>
    <property type="match status" value="1"/>
</dbReference>
<gene>
    <name evidence="1" type="ORF">ACD_4C00133G0010</name>
</gene>
<dbReference type="NCBIfam" id="TIGR02436">
    <property type="entry name" value="four helix bundle protein"/>
    <property type="match status" value="1"/>
</dbReference>
<sequence length="118" mass="14459">MKIEKFEDLTFWKESIDISTEIYKIFEWNKDTCFKWQICEISTLIGSNIAQGFERRFEVEEFKKYLHNASLYNSALRSILYIWKDLWYIIDQDFQKLYDKSVSVSKMIWGFFKTFKKD</sequence>
<dbReference type="EMBL" id="AMFJ01000649">
    <property type="protein sequence ID" value="EKE26882.1"/>
    <property type="molecule type" value="Genomic_DNA"/>
</dbReference>